<dbReference type="Proteomes" id="UP001485043">
    <property type="component" value="Unassembled WGS sequence"/>
</dbReference>
<sequence>MALSQVECGSYLEALANVRAAIPKLRQLAGVGVSYHDCEEIKDALGDMLALQATCQHALGDSAAAEQSARAALEQHPRDDRCITLLAQIKLGQGNRSSAVCLLQEAQQGYRVRPLQDLLENLNTHQDFLHQVLGSWRKSFYWYYSAGAPRESGPRVSLTPRRRLRSRRHDPKLLDYMPNGREFVYKPRDHVEPAWHALCGVAMLVGSLRETHSAGSFSTDGVGIHGDRRMNRTQQNRLAAQKLLPNPEHSLQGRYHETRLLQRVEEEYLQAVSKRIWSIPHKFHSLRRISQHSNLCGRAYLSDSDDAGSDLVHVV</sequence>
<dbReference type="EMBL" id="JALJOV010002121">
    <property type="protein sequence ID" value="KAK9834230.1"/>
    <property type="molecule type" value="Genomic_DNA"/>
</dbReference>
<reference evidence="1 2" key="1">
    <citation type="journal article" date="2024" name="Nat. Commun.">
        <title>Phylogenomics reveals the evolutionary origins of lichenization in chlorophyte algae.</title>
        <authorList>
            <person name="Puginier C."/>
            <person name="Libourel C."/>
            <person name="Otte J."/>
            <person name="Skaloud P."/>
            <person name="Haon M."/>
            <person name="Grisel S."/>
            <person name="Petersen M."/>
            <person name="Berrin J.G."/>
            <person name="Delaux P.M."/>
            <person name="Dal Grande F."/>
            <person name="Keller J."/>
        </authorList>
    </citation>
    <scope>NUCLEOTIDE SEQUENCE [LARGE SCALE GENOMIC DNA]</scope>
    <source>
        <strain evidence="1 2">SAG 2523</strain>
    </source>
</reference>
<evidence type="ECO:0000313" key="2">
    <source>
        <dbReference type="Proteomes" id="UP001485043"/>
    </source>
</evidence>
<dbReference type="InterPro" id="IPR011990">
    <property type="entry name" value="TPR-like_helical_dom_sf"/>
</dbReference>
<protein>
    <submittedName>
        <fullName evidence="1">Uncharacterized protein</fullName>
    </submittedName>
</protein>
<keyword evidence="2" id="KW-1185">Reference proteome</keyword>
<comment type="caution">
    <text evidence="1">The sequence shown here is derived from an EMBL/GenBank/DDBJ whole genome shotgun (WGS) entry which is preliminary data.</text>
</comment>
<name>A0AAW1RL81_9CHLO</name>
<evidence type="ECO:0000313" key="1">
    <source>
        <dbReference type="EMBL" id="KAK9834230.1"/>
    </source>
</evidence>
<dbReference type="SUPFAM" id="SSF48452">
    <property type="entry name" value="TPR-like"/>
    <property type="match status" value="1"/>
</dbReference>
<dbReference type="Gene3D" id="1.25.40.10">
    <property type="entry name" value="Tetratricopeptide repeat domain"/>
    <property type="match status" value="1"/>
</dbReference>
<dbReference type="AlphaFoldDB" id="A0AAW1RL81"/>
<organism evidence="1 2">
    <name type="scientific">Apatococcus fuscideae</name>
    <dbReference type="NCBI Taxonomy" id="2026836"/>
    <lineage>
        <taxon>Eukaryota</taxon>
        <taxon>Viridiplantae</taxon>
        <taxon>Chlorophyta</taxon>
        <taxon>core chlorophytes</taxon>
        <taxon>Trebouxiophyceae</taxon>
        <taxon>Chlorellales</taxon>
        <taxon>Chlorellaceae</taxon>
        <taxon>Apatococcus</taxon>
    </lineage>
</organism>
<gene>
    <name evidence="1" type="ORF">WJX84_006786</name>
</gene>
<accession>A0AAW1RL81</accession>
<proteinExistence type="predicted"/>